<evidence type="ECO:0000259" key="1">
    <source>
        <dbReference type="Pfam" id="PF25500"/>
    </source>
</evidence>
<feature type="domain" description="DUF7915" evidence="2">
    <location>
        <begin position="160"/>
        <end position="308"/>
    </location>
</feature>
<keyword evidence="4" id="KW-1185">Reference proteome</keyword>
<reference evidence="3" key="1">
    <citation type="submission" date="2020-03" db="EMBL/GenBank/DDBJ databases">
        <title>A high-quality chromosome-level genome assembly of a woody plant with both climbing and erect habits, Rhamnella rubrinervis.</title>
        <authorList>
            <person name="Lu Z."/>
            <person name="Yang Y."/>
            <person name="Zhu X."/>
            <person name="Sun Y."/>
        </authorList>
    </citation>
    <scope>NUCLEOTIDE SEQUENCE</scope>
    <source>
        <strain evidence="3">BYM</strain>
        <tissue evidence="3">Leaf</tissue>
    </source>
</reference>
<evidence type="ECO:0000259" key="2">
    <source>
        <dbReference type="Pfam" id="PF25502"/>
    </source>
</evidence>
<dbReference type="OrthoDB" id="1909634at2759"/>
<protein>
    <recommendedName>
        <fullName evidence="5">DRBM domain-containing protein</fullName>
    </recommendedName>
</protein>
<organism evidence="3 4">
    <name type="scientific">Rhamnella rubrinervis</name>
    <dbReference type="NCBI Taxonomy" id="2594499"/>
    <lineage>
        <taxon>Eukaryota</taxon>
        <taxon>Viridiplantae</taxon>
        <taxon>Streptophyta</taxon>
        <taxon>Embryophyta</taxon>
        <taxon>Tracheophyta</taxon>
        <taxon>Spermatophyta</taxon>
        <taxon>Magnoliopsida</taxon>
        <taxon>eudicotyledons</taxon>
        <taxon>Gunneridae</taxon>
        <taxon>Pentapetalae</taxon>
        <taxon>rosids</taxon>
        <taxon>fabids</taxon>
        <taxon>Rosales</taxon>
        <taxon>Rhamnaceae</taxon>
        <taxon>rhamnoid group</taxon>
        <taxon>Rhamneae</taxon>
        <taxon>Rhamnella</taxon>
    </lineage>
</organism>
<accession>A0A8K0HM48</accession>
<gene>
    <name evidence="3" type="ORF">FNV43_RR00026</name>
</gene>
<dbReference type="PANTHER" id="PTHR33913:SF1">
    <property type="entry name" value="DRBM DOMAIN-CONTAINING PROTEIN"/>
    <property type="match status" value="1"/>
</dbReference>
<dbReference type="PANTHER" id="PTHR33913">
    <property type="entry name" value="ALEURONE LAYER MORPHOGENESIS PROTEIN"/>
    <property type="match status" value="1"/>
</dbReference>
<dbReference type="Pfam" id="PF25500">
    <property type="entry name" value="DUF7913"/>
    <property type="match status" value="1"/>
</dbReference>
<sequence>MDMADLCPTEDAIHALFEYLVDPLLPVKSSLRNTPSQSQQQAVAEQVHAVVLLYNYYHRKQHPELEFLGFDSFCKLAVVLRPALLAYLTFMQGINGMESEKLDKKFSILEKTIMEACDISKILDASREVPNIEGWPISEVSVLLVDSKEENCYLLFSSITRGVWSVIQKDVEVSKQSFQGTMEEKYDKKGRFIGKPLEVESKIDEAGFQKLAFLAVKEATGISQIDLKVLENHVVYSLSKDKTATSFYIMKCTKSVNEDVVKVPIKDAIDSLQGALVRKSSGRWAVTPVVEYFHVLPYVGIFSEWISREERSKCCQDLRLGKNLEWPEDPCKTEVHKIQNNINDVCVESESSNLKENGGICKIDVVHAFNEPQISQNGEKSNLISDVAQVDDHPNMLTPFFAGSDLNGSASGIDVKQFEMVNSTRSSNTMCRAEKVAHGKNISGYSLPDQDGIGAQSMSKDLEKLQATLTSRENILSCTALKVIMTRRDKLSLQLRHIEDEIAQCDSKIQSILNDNGEDNLALKIDSVIEGCNDVWLSSAQERTYQLEDQCNPQCIKRKRLSEAIPNIQNACQELDGVCYENNWVIPSYRAFPAEGGFRASVTVKGADFKLSTKGNLHSSPHEARESAAAQVLVKLRRMVGQPQ</sequence>
<dbReference type="Proteomes" id="UP000796880">
    <property type="component" value="Unassembled WGS sequence"/>
</dbReference>
<name>A0A8K0HM48_9ROSA</name>
<evidence type="ECO:0000313" key="3">
    <source>
        <dbReference type="EMBL" id="KAF3455402.1"/>
    </source>
</evidence>
<comment type="caution">
    <text evidence="3">The sequence shown here is derived from an EMBL/GenBank/DDBJ whole genome shotgun (WGS) entry which is preliminary data.</text>
</comment>
<dbReference type="InterPro" id="IPR057235">
    <property type="entry name" value="DUF7913"/>
</dbReference>
<feature type="domain" description="DUF7913" evidence="1">
    <location>
        <begin position="6"/>
        <end position="124"/>
    </location>
</feature>
<dbReference type="AlphaFoldDB" id="A0A8K0HM48"/>
<proteinExistence type="predicted"/>
<dbReference type="InterPro" id="IPR057237">
    <property type="entry name" value="DUF7915"/>
</dbReference>
<dbReference type="EMBL" id="VOIH02000001">
    <property type="protein sequence ID" value="KAF3455402.1"/>
    <property type="molecule type" value="Genomic_DNA"/>
</dbReference>
<evidence type="ECO:0008006" key="5">
    <source>
        <dbReference type="Google" id="ProtNLM"/>
    </source>
</evidence>
<dbReference type="SUPFAM" id="SSF54768">
    <property type="entry name" value="dsRNA-binding domain-like"/>
    <property type="match status" value="1"/>
</dbReference>
<dbReference type="Pfam" id="PF25502">
    <property type="entry name" value="DUF7915"/>
    <property type="match status" value="1"/>
</dbReference>
<evidence type="ECO:0000313" key="4">
    <source>
        <dbReference type="Proteomes" id="UP000796880"/>
    </source>
</evidence>